<organism evidence="2 3">
    <name type="scientific">Corynebacterium breve</name>
    <dbReference type="NCBI Taxonomy" id="3049799"/>
    <lineage>
        <taxon>Bacteria</taxon>
        <taxon>Bacillati</taxon>
        <taxon>Actinomycetota</taxon>
        <taxon>Actinomycetes</taxon>
        <taxon>Mycobacteriales</taxon>
        <taxon>Corynebacteriaceae</taxon>
        <taxon>Corynebacterium</taxon>
    </lineage>
</organism>
<evidence type="ECO:0000313" key="2">
    <source>
        <dbReference type="EMBL" id="WIM68740.1"/>
    </source>
</evidence>
<dbReference type="Proteomes" id="UP001225598">
    <property type="component" value="Chromosome"/>
</dbReference>
<protein>
    <submittedName>
        <fullName evidence="2">Uncharacterized protein</fullName>
    </submittedName>
</protein>
<name>A0ABY8VJ04_9CORY</name>
<dbReference type="RefSeq" id="WP_284826482.1">
    <property type="nucleotide sequence ID" value="NZ_CP126969.1"/>
</dbReference>
<proteinExistence type="predicted"/>
<gene>
    <name evidence="2" type="ORF">QP027_04965</name>
</gene>
<accession>A0ABY8VJ04</accession>
<evidence type="ECO:0000256" key="1">
    <source>
        <dbReference type="SAM" id="Coils"/>
    </source>
</evidence>
<sequence length="81" mass="9715">MTDNNQHNPTTDQLEQILKDTEDLTRELREEIQLKRQHEAVEQLPELFKTVDQAKWSNLRLLLEELVSEFRERREAKRGGE</sequence>
<feature type="coiled-coil region" evidence="1">
    <location>
        <begin position="11"/>
        <end position="38"/>
    </location>
</feature>
<evidence type="ECO:0000313" key="3">
    <source>
        <dbReference type="Proteomes" id="UP001225598"/>
    </source>
</evidence>
<keyword evidence="3" id="KW-1185">Reference proteome</keyword>
<dbReference type="EMBL" id="CP126969">
    <property type="protein sequence ID" value="WIM68740.1"/>
    <property type="molecule type" value="Genomic_DNA"/>
</dbReference>
<reference evidence="2 3" key="1">
    <citation type="submission" date="2023-05" db="EMBL/GenBank/DDBJ databases">
        <title>Corynebacterium suedekumii sp. nov. and Corynebacterium breve sp. nov. isolated from raw cow's milk.</title>
        <authorList>
            <person name="Baer M.K."/>
            <person name="Mehl L."/>
            <person name="Hellmuth R."/>
            <person name="Marke G."/>
            <person name="Lipski A."/>
        </authorList>
    </citation>
    <scope>NUCLEOTIDE SEQUENCE [LARGE SCALE GENOMIC DNA]</scope>
    <source>
        <strain evidence="2 3">R4</strain>
    </source>
</reference>
<keyword evidence="1" id="KW-0175">Coiled coil</keyword>